<dbReference type="InterPro" id="IPR027417">
    <property type="entry name" value="P-loop_NTPase"/>
</dbReference>
<evidence type="ECO:0000259" key="1">
    <source>
        <dbReference type="Pfam" id="PF13538"/>
    </source>
</evidence>
<dbReference type="RefSeq" id="WP_130923213.1">
    <property type="nucleotide sequence ID" value="NZ_JAANON010000001.1"/>
</dbReference>
<dbReference type="AlphaFoldDB" id="A0A4Q9BBP1"/>
<dbReference type="InterPro" id="IPR050534">
    <property type="entry name" value="Coronavir_polyprotein_1ab"/>
</dbReference>
<gene>
    <name evidence="2" type="ORF">EWU20_06715</name>
</gene>
<dbReference type="SUPFAM" id="SSF52540">
    <property type="entry name" value="P-loop containing nucleoside triphosphate hydrolases"/>
    <property type="match status" value="1"/>
</dbReference>
<dbReference type="InterPro" id="IPR027785">
    <property type="entry name" value="UvrD-like_helicase_C"/>
</dbReference>
<proteinExistence type="predicted"/>
<dbReference type="PANTHER" id="PTHR43788">
    <property type="entry name" value="DNA2/NAM7 HELICASE FAMILY MEMBER"/>
    <property type="match status" value="1"/>
</dbReference>
<sequence length="478" mass="54570">MSTDKSPGFLLHQKFPFEPTPSQSSLFQKLSAFVLNKDEWAPLTFIIKGYAGTGKTTVISTLIKILPAFGYKTQLMAPTGRAAKVMANYAKKKASTIHKKIYRQVSNPHSGALSFQRMNNYATNTVFIVDEASMITDESDFGTNSLLTDLIEYVFTNPENGHTGNKLIFVGDTAQLPPVGKSLSPALSRDYISSEFHMEVLDHELIDVMRQDIDSGILYNATALRQLLLANSTTIQFNTKSFKDIFRMTGEKMEDGMHYAYKKFGKEETILLTRSNKSAVQLNEFVRRTILYQEDEISSGDLLMIVRNNYHWLEEDSPAGFLANGDFVEIMKIKREEEMHGQRFLDVSLRLCDYEDHPPIEAKILLETLHSTESALGREANKKLYDSVCEDYAHIPKKKERTEAIRKDPYLNALQVKFAYALTVHKSQGGQWSAVFVDQGYLKEEQIDPEYLRWLYTAITRATHEIFLVNFHERFFPL</sequence>
<evidence type="ECO:0000313" key="2">
    <source>
        <dbReference type="EMBL" id="TBH73061.1"/>
    </source>
</evidence>
<feature type="domain" description="UvrD-like helicase C-terminal" evidence="1">
    <location>
        <begin position="418"/>
        <end position="469"/>
    </location>
</feature>
<keyword evidence="3" id="KW-1185">Reference proteome</keyword>
<accession>A0A4Q9BBP1</accession>
<dbReference type="EMBL" id="SEWY01000003">
    <property type="protein sequence ID" value="TBH73061.1"/>
    <property type="molecule type" value="Genomic_DNA"/>
</dbReference>
<name>A0A4Q9BBP1_9BACT</name>
<protein>
    <submittedName>
        <fullName evidence="2">DUF2075 domain-containing protein</fullName>
    </submittedName>
</protein>
<comment type="caution">
    <text evidence="2">The sequence shown here is derived from an EMBL/GenBank/DDBJ whole genome shotgun (WGS) entry which is preliminary data.</text>
</comment>
<organism evidence="2 3">
    <name type="scientific">Aquirufa antheringensis</name>
    <dbReference type="NCBI Taxonomy" id="2516559"/>
    <lineage>
        <taxon>Bacteria</taxon>
        <taxon>Pseudomonadati</taxon>
        <taxon>Bacteroidota</taxon>
        <taxon>Cytophagia</taxon>
        <taxon>Cytophagales</taxon>
        <taxon>Flectobacillaceae</taxon>
        <taxon>Aquirufa</taxon>
    </lineage>
</organism>
<dbReference type="Proteomes" id="UP000293583">
    <property type="component" value="Unassembled WGS sequence"/>
</dbReference>
<evidence type="ECO:0000313" key="3">
    <source>
        <dbReference type="Proteomes" id="UP000293583"/>
    </source>
</evidence>
<dbReference type="Pfam" id="PF13604">
    <property type="entry name" value="AAA_30"/>
    <property type="match status" value="1"/>
</dbReference>
<dbReference type="Pfam" id="PF13538">
    <property type="entry name" value="UvrD_C_2"/>
    <property type="match status" value="1"/>
</dbReference>
<dbReference type="Gene3D" id="3.40.50.300">
    <property type="entry name" value="P-loop containing nucleotide triphosphate hydrolases"/>
    <property type="match status" value="2"/>
</dbReference>
<dbReference type="OrthoDB" id="9803432at2"/>
<reference evidence="2 3" key="1">
    <citation type="submission" date="2019-02" db="EMBL/GenBank/DDBJ databases">
        <title>Genome of a new Bacteroidetes strain.</title>
        <authorList>
            <person name="Pitt A."/>
        </authorList>
    </citation>
    <scope>NUCLEOTIDE SEQUENCE [LARGE SCALE GENOMIC DNA]</scope>
    <source>
        <strain evidence="2 3">103A-SOEBACH</strain>
    </source>
</reference>
<dbReference type="CDD" id="cd18809">
    <property type="entry name" value="SF1_C_RecD"/>
    <property type="match status" value="1"/>
</dbReference>
<dbReference type="CDD" id="cd17933">
    <property type="entry name" value="DEXSc_RecD-like"/>
    <property type="match status" value="1"/>
</dbReference>